<evidence type="ECO:0000313" key="1">
    <source>
        <dbReference type="EMBL" id="KAF4962356.1"/>
    </source>
</evidence>
<organism evidence="1 2">
    <name type="scientific">Fusarium sarcochroum</name>
    <dbReference type="NCBI Taxonomy" id="1208366"/>
    <lineage>
        <taxon>Eukaryota</taxon>
        <taxon>Fungi</taxon>
        <taxon>Dikarya</taxon>
        <taxon>Ascomycota</taxon>
        <taxon>Pezizomycotina</taxon>
        <taxon>Sordariomycetes</taxon>
        <taxon>Hypocreomycetidae</taxon>
        <taxon>Hypocreales</taxon>
        <taxon>Nectriaceae</taxon>
        <taxon>Fusarium</taxon>
        <taxon>Fusarium lateritium species complex</taxon>
    </lineage>
</organism>
<dbReference type="AlphaFoldDB" id="A0A8H4X642"/>
<reference evidence="1" key="2">
    <citation type="submission" date="2020-05" db="EMBL/GenBank/DDBJ databases">
        <authorList>
            <person name="Kim H.-S."/>
            <person name="Proctor R.H."/>
            <person name="Brown D.W."/>
        </authorList>
    </citation>
    <scope>NUCLEOTIDE SEQUENCE</scope>
    <source>
        <strain evidence="1">NRRL 20472</strain>
    </source>
</reference>
<dbReference type="Proteomes" id="UP000622797">
    <property type="component" value="Unassembled WGS sequence"/>
</dbReference>
<comment type="caution">
    <text evidence="1">The sequence shown here is derived from an EMBL/GenBank/DDBJ whole genome shotgun (WGS) entry which is preliminary data.</text>
</comment>
<proteinExistence type="predicted"/>
<dbReference type="EMBL" id="JABEXW010000548">
    <property type="protein sequence ID" value="KAF4962356.1"/>
    <property type="molecule type" value="Genomic_DNA"/>
</dbReference>
<dbReference type="OrthoDB" id="3354680at2759"/>
<reference evidence="1" key="1">
    <citation type="journal article" date="2020" name="BMC Genomics">
        <title>Correction to: Identification and distribution of gene clusters required for synthesis of sphingolipid metabolism inhibitors in diverse species of the filamentous fungus Fusarium.</title>
        <authorList>
            <person name="Kim H.S."/>
            <person name="Lohmar J.M."/>
            <person name="Busman M."/>
            <person name="Brown D.W."/>
            <person name="Naumann T.A."/>
            <person name="Divon H.H."/>
            <person name="Lysoe E."/>
            <person name="Uhlig S."/>
            <person name="Proctor R.H."/>
        </authorList>
    </citation>
    <scope>NUCLEOTIDE SEQUENCE</scope>
    <source>
        <strain evidence="1">NRRL 20472</strain>
    </source>
</reference>
<sequence length="263" mass="29687">MENPDDKAAQQLGDESQSTSVVTAGGVYGFTVQRRVSLVDPKLITRFETIPETFEKSRSVSEVVNARKHMYNSDSRYFTLDIPAQHCDVPDEVLLAKFIRGYFGGAVIGPERMTLQTVGLNLVHFSKAASNPRTDVWSLKELPETKPPPINTVLFGVFQTLDSQIASPDHGNGMPNRTESYVDFGFGSDSVRFAGVHRFAVVRLREEQSEQQTVQIHYQSMSCNPITNKPLGPQWMFKFHEVYADYLFRDGVSEIKRWMNVDS</sequence>
<accession>A0A8H4X642</accession>
<keyword evidence="2" id="KW-1185">Reference proteome</keyword>
<evidence type="ECO:0000313" key="2">
    <source>
        <dbReference type="Proteomes" id="UP000622797"/>
    </source>
</evidence>
<protein>
    <submittedName>
        <fullName evidence="1">Uncharacterized protein</fullName>
    </submittedName>
</protein>
<gene>
    <name evidence="1" type="ORF">FSARC_9564</name>
</gene>
<name>A0A8H4X642_9HYPO</name>